<reference evidence="4 5" key="1">
    <citation type="submission" date="2015-01" db="EMBL/GenBank/DDBJ databases">
        <title>Genome sequences of high lactate-tolerant strain Salinicoccus roseus W12 with industrial interest.</title>
        <authorList>
            <person name="Wang H."/>
            <person name="Yu B."/>
        </authorList>
    </citation>
    <scope>NUCLEOTIDE SEQUENCE [LARGE SCALE GENOMIC DNA]</scope>
    <source>
        <strain evidence="4 5">W12</strain>
    </source>
</reference>
<feature type="domain" description="N-acetyltransferase" evidence="3">
    <location>
        <begin position="4"/>
        <end position="161"/>
    </location>
</feature>
<dbReference type="InterPro" id="IPR050832">
    <property type="entry name" value="Bact_Acetyltransf"/>
</dbReference>
<dbReference type="EMBL" id="JXII01000004">
    <property type="protein sequence ID" value="KIH70952.1"/>
    <property type="molecule type" value="Genomic_DNA"/>
</dbReference>
<proteinExistence type="predicted"/>
<dbReference type="OrthoDB" id="3389160at2"/>
<name>A0A0C2E6K2_9STAP</name>
<dbReference type="PROSITE" id="PS51186">
    <property type="entry name" value="GNAT"/>
    <property type="match status" value="1"/>
</dbReference>
<evidence type="ECO:0000259" key="3">
    <source>
        <dbReference type="PROSITE" id="PS51186"/>
    </source>
</evidence>
<dbReference type="InterPro" id="IPR016181">
    <property type="entry name" value="Acyl_CoA_acyltransferase"/>
</dbReference>
<dbReference type="STRING" id="45670.SN16_05180"/>
<protein>
    <recommendedName>
        <fullName evidence="3">N-acetyltransferase domain-containing protein</fullName>
    </recommendedName>
</protein>
<organism evidence="4 5">
    <name type="scientific">Salinicoccus roseus</name>
    <dbReference type="NCBI Taxonomy" id="45670"/>
    <lineage>
        <taxon>Bacteria</taxon>
        <taxon>Bacillati</taxon>
        <taxon>Bacillota</taxon>
        <taxon>Bacilli</taxon>
        <taxon>Bacillales</taxon>
        <taxon>Staphylococcaceae</taxon>
        <taxon>Salinicoccus</taxon>
    </lineage>
</organism>
<dbReference type="SUPFAM" id="SSF55729">
    <property type="entry name" value="Acyl-CoA N-acyltransferases (Nat)"/>
    <property type="match status" value="1"/>
</dbReference>
<evidence type="ECO:0000313" key="4">
    <source>
        <dbReference type="EMBL" id="KIH70952.1"/>
    </source>
</evidence>
<comment type="caution">
    <text evidence="4">The sequence shown here is derived from an EMBL/GenBank/DDBJ whole genome shotgun (WGS) entry which is preliminary data.</text>
</comment>
<dbReference type="InterPro" id="IPR000182">
    <property type="entry name" value="GNAT_dom"/>
</dbReference>
<dbReference type="AlphaFoldDB" id="A0A0C2E6K2"/>
<dbReference type="PANTHER" id="PTHR43877:SF1">
    <property type="entry name" value="ACETYLTRANSFERASE"/>
    <property type="match status" value="1"/>
</dbReference>
<keyword evidence="1" id="KW-0808">Transferase</keyword>
<dbReference type="Gene3D" id="3.40.630.30">
    <property type="match status" value="1"/>
</dbReference>
<sequence length="168" mass="19186">MHTMQIKEIKNIEEDRMELSRLFQEVVAHGASMNFLHPMSDETALRYWDGVLSEDVQLYAAILDDKIAGTVQLHLSDKENGQHRAEIAKLMTHPDARRKGVAKSLLQHAEQAAIQADRWLLLLDTEKDGPANFLYLAEGYKSIGEIPAYSQDPFGEYKDVTVYYKHLK</sequence>
<evidence type="ECO:0000256" key="2">
    <source>
        <dbReference type="ARBA" id="ARBA00023315"/>
    </source>
</evidence>
<keyword evidence="2" id="KW-0012">Acyltransferase</keyword>
<dbReference type="PANTHER" id="PTHR43877">
    <property type="entry name" value="AMINOALKYLPHOSPHONATE N-ACETYLTRANSFERASE-RELATED-RELATED"/>
    <property type="match status" value="1"/>
</dbReference>
<dbReference type="CDD" id="cd04301">
    <property type="entry name" value="NAT_SF"/>
    <property type="match status" value="1"/>
</dbReference>
<gene>
    <name evidence="4" type="ORF">SN16_05180</name>
</gene>
<accession>A0A0C2E6K2</accession>
<dbReference type="Proteomes" id="UP000031546">
    <property type="component" value="Unassembled WGS sequence"/>
</dbReference>
<evidence type="ECO:0000313" key="5">
    <source>
        <dbReference type="Proteomes" id="UP000031546"/>
    </source>
</evidence>
<dbReference type="GO" id="GO:0016747">
    <property type="term" value="F:acyltransferase activity, transferring groups other than amino-acyl groups"/>
    <property type="evidence" value="ECO:0007669"/>
    <property type="project" value="InterPro"/>
</dbReference>
<evidence type="ECO:0000256" key="1">
    <source>
        <dbReference type="ARBA" id="ARBA00022679"/>
    </source>
</evidence>
<dbReference type="Pfam" id="PF00583">
    <property type="entry name" value="Acetyltransf_1"/>
    <property type="match status" value="1"/>
</dbReference>